<organism evidence="1 2">
    <name type="scientific">Clostridium aceticum</name>
    <dbReference type="NCBI Taxonomy" id="84022"/>
    <lineage>
        <taxon>Bacteria</taxon>
        <taxon>Bacillati</taxon>
        <taxon>Bacillota</taxon>
        <taxon>Clostridia</taxon>
        <taxon>Eubacteriales</taxon>
        <taxon>Clostridiaceae</taxon>
        <taxon>Clostridium</taxon>
    </lineage>
</organism>
<dbReference type="OrthoDB" id="9891786at2"/>
<keyword evidence="2" id="KW-1185">Reference proteome</keyword>
<gene>
    <name evidence="1" type="ORF">CACET_c14510</name>
</gene>
<evidence type="ECO:0000313" key="2">
    <source>
        <dbReference type="Proteomes" id="UP000035704"/>
    </source>
</evidence>
<sequence>MIKLTSEKRICFIGKSGDLLLFLKELSFNHKEFKELQTVKSYSHKSIEILK</sequence>
<evidence type="ECO:0000313" key="1">
    <source>
        <dbReference type="EMBL" id="AKL94915.1"/>
    </source>
</evidence>
<proteinExistence type="predicted"/>
<accession>A0A0G3WAK3</accession>
<dbReference type="RefSeq" id="WP_158385997.1">
    <property type="nucleotide sequence ID" value="NZ_CP009687.1"/>
</dbReference>
<dbReference type="PATRIC" id="fig|84022.6.peg.1447"/>
<dbReference type="AlphaFoldDB" id="A0A0G3WAK3"/>
<name>A0A0G3WAK3_9CLOT</name>
<reference evidence="1 2" key="1">
    <citation type="submission" date="2014-10" db="EMBL/GenBank/DDBJ databases">
        <title>Genome sequence of Clostridium aceticum DSM 1496.</title>
        <authorList>
            <person name="Poehlein A."/>
            <person name="Schiel-Bengelsdorf B."/>
            <person name="Gottschalk G."/>
            <person name="Duerre P."/>
            <person name="Daniel R."/>
        </authorList>
    </citation>
    <scope>NUCLEOTIDE SEQUENCE [LARGE SCALE GENOMIC DNA]</scope>
    <source>
        <strain evidence="1 2">DSM 1496</strain>
    </source>
</reference>
<protein>
    <submittedName>
        <fullName evidence="1">Uncharacterized protein</fullName>
    </submittedName>
</protein>
<dbReference type="KEGG" id="cace:CACET_c14510"/>
<dbReference type="EMBL" id="CP009687">
    <property type="protein sequence ID" value="AKL94915.1"/>
    <property type="molecule type" value="Genomic_DNA"/>
</dbReference>
<dbReference type="Proteomes" id="UP000035704">
    <property type="component" value="Chromosome"/>
</dbReference>